<proteinExistence type="predicted"/>
<name>A0A8H6YWI6_9AGAR</name>
<organism evidence="3 4">
    <name type="scientific">Mycena sanguinolenta</name>
    <dbReference type="NCBI Taxonomy" id="230812"/>
    <lineage>
        <taxon>Eukaryota</taxon>
        <taxon>Fungi</taxon>
        <taxon>Dikarya</taxon>
        <taxon>Basidiomycota</taxon>
        <taxon>Agaricomycotina</taxon>
        <taxon>Agaricomycetes</taxon>
        <taxon>Agaricomycetidae</taxon>
        <taxon>Agaricales</taxon>
        <taxon>Marasmiineae</taxon>
        <taxon>Mycenaceae</taxon>
        <taxon>Mycena</taxon>
    </lineage>
</organism>
<keyword evidence="2" id="KW-1133">Transmembrane helix</keyword>
<feature type="transmembrane region" description="Helical" evidence="2">
    <location>
        <begin position="150"/>
        <end position="168"/>
    </location>
</feature>
<keyword evidence="4" id="KW-1185">Reference proteome</keyword>
<evidence type="ECO:0000313" key="4">
    <source>
        <dbReference type="Proteomes" id="UP000623467"/>
    </source>
</evidence>
<gene>
    <name evidence="3" type="ORF">MSAN_00908400</name>
</gene>
<feature type="region of interest" description="Disordered" evidence="1">
    <location>
        <begin position="225"/>
        <end position="253"/>
    </location>
</feature>
<feature type="region of interest" description="Disordered" evidence="1">
    <location>
        <begin position="173"/>
        <end position="208"/>
    </location>
</feature>
<accession>A0A8H6YWI6</accession>
<evidence type="ECO:0000256" key="1">
    <source>
        <dbReference type="SAM" id="MobiDB-lite"/>
    </source>
</evidence>
<evidence type="ECO:0000256" key="2">
    <source>
        <dbReference type="SAM" id="Phobius"/>
    </source>
</evidence>
<keyword evidence="2" id="KW-0812">Transmembrane</keyword>
<dbReference type="AlphaFoldDB" id="A0A8H6YWI6"/>
<feature type="transmembrane region" description="Helical" evidence="2">
    <location>
        <begin position="122"/>
        <end position="138"/>
    </location>
</feature>
<dbReference type="Proteomes" id="UP000623467">
    <property type="component" value="Unassembled WGS sequence"/>
</dbReference>
<reference evidence="3" key="1">
    <citation type="submission" date="2020-05" db="EMBL/GenBank/DDBJ databases">
        <title>Mycena genomes resolve the evolution of fungal bioluminescence.</title>
        <authorList>
            <person name="Tsai I.J."/>
        </authorList>
    </citation>
    <scope>NUCLEOTIDE SEQUENCE</scope>
    <source>
        <strain evidence="3">160909Yilan</strain>
    </source>
</reference>
<feature type="transmembrane region" description="Helical" evidence="2">
    <location>
        <begin position="12"/>
        <end position="35"/>
    </location>
</feature>
<feature type="compositionally biased region" description="Polar residues" evidence="1">
    <location>
        <begin position="184"/>
        <end position="193"/>
    </location>
</feature>
<keyword evidence="2" id="KW-0472">Membrane</keyword>
<comment type="caution">
    <text evidence="3">The sequence shown here is derived from an EMBL/GenBank/DDBJ whole genome shotgun (WGS) entry which is preliminary data.</text>
</comment>
<evidence type="ECO:0000313" key="3">
    <source>
        <dbReference type="EMBL" id="KAF7366512.1"/>
    </source>
</evidence>
<dbReference type="EMBL" id="JACAZH010000006">
    <property type="protein sequence ID" value="KAF7366512.1"/>
    <property type="molecule type" value="Genomic_DNA"/>
</dbReference>
<feature type="transmembrane region" description="Helical" evidence="2">
    <location>
        <begin position="78"/>
        <end position="101"/>
    </location>
</feature>
<sequence>MYRTFAISGRSPVAYYGLGTVLLLGFPVQVFGIVYHRLPETTGGECVAIFCLPLASFDFQPMLGVKEKYSRRASPIGISYYSAHMGYDVIACATGTFYLILTSRFQGTFNMTKFIRRVLRHGLLYFIVVFVANLWVVLEFEEVLKTGVGSTLPLAVVLIAAQHLILGLQSPTREPSTVEDFSRTPLSGQSARRSTVFRKRSPITSVDDDETQDGVFVLTETYTEPPKRDWRSAGSSVPDRTDDKAPTVSFART</sequence>
<protein>
    <submittedName>
        <fullName evidence="3">Uncharacterized protein</fullName>
    </submittedName>
</protein>
<dbReference type="OrthoDB" id="3346251at2759"/>